<dbReference type="AlphaFoldDB" id="A0A510XCA2"/>
<gene>
    <name evidence="1" type="ORF">HPA02_33390</name>
</gene>
<comment type="caution">
    <text evidence="1">The sequence shown here is derived from an EMBL/GenBank/DDBJ whole genome shotgun (WGS) entry which is preliminary data.</text>
</comment>
<organism evidence="1 2">
    <name type="scientific">Bisbaumannia pacifica</name>
    <dbReference type="NCBI Taxonomy" id="77098"/>
    <lineage>
        <taxon>Bacteria</taxon>
        <taxon>Pseudomonadati</taxon>
        <taxon>Pseudomonadota</taxon>
        <taxon>Gammaproteobacteria</taxon>
        <taxon>Oceanospirillales</taxon>
        <taxon>Halomonadaceae</taxon>
        <taxon>Bisbaumannia</taxon>
    </lineage>
</organism>
<dbReference type="OrthoDB" id="177586at2"/>
<reference evidence="1 2" key="1">
    <citation type="submission" date="2019-07" db="EMBL/GenBank/DDBJ databases">
        <title>Whole genome shotgun sequence of Halomonas pacifica NBRC 102220.</title>
        <authorList>
            <person name="Hosoyama A."/>
            <person name="Uohara A."/>
            <person name="Ohji S."/>
            <person name="Ichikawa N."/>
        </authorList>
    </citation>
    <scope>NUCLEOTIDE SEQUENCE [LARGE SCALE GENOMIC DNA]</scope>
    <source>
        <strain evidence="1 2">NBRC 102220</strain>
    </source>
</reference>
<dbReference type="RefSeq" id="WP_146804374.1">
    <property type="nucleotide sequence ID" value="NZ_BJUK01000065.1"/>
</dbReference>
<name>A0A510XCA2_9GAMM</name>
<dbReference type="Pfam" id="PF19468">
    <property type="entry name" value="DUF6005"/>
    <property type="match status" value="1"/>
</dbReference>
<accession>A0A510XCA2</accession>
<evidence type="ECO:0000313" key="1">
    <source>
        <dbReference type="EMBL" id="GEK49056.1"/>
    </source>
</evidence>
<sequence>MIKVHCFVSCVCELIKRTPGVDHRPFYFGVWDADFSVDADQVLSYHSPHTRHEGFRDWYRLLYGIRIDEWYDHDRDKEANVARLVELVETRPADRQVMVMLDMYRLPERDNKFHQNPFPHYVMLEATADPETWFMCDPDFRWEGELPKARILEAVRSPAAAGGFHFDGLEVRHTPRETVAAYFRQCMKRHENPFTDALRGIFRAHVGPQASQPLAHLTLAFREIPVMAIRKYAYEHAFAWLLEEQGRQAEGDDAFEAWCEEIEALVKTYTRIQYRAMKLVMSGETALAAGVEALLDEQDAREFRIKAELQRLFDAWWQASDQTSDPAASRPTPAEELPL</sequence>
<evidence type="ECO:0000313" key="2">
    <source>
        <dbReference type="Proteomes" id="UP000321275"/>
    </source>
</evidence>
<evidence type="ECO:0008006" key="3">
    <source>
        <dbReference type="Google" id="ProtNLM"/>
    </source>
</evidence>
<dbReference type="InterPro" id="IPR046047">
    <property type="entry name" value="DUF6005"/>
</dbReference>
<dbReference type="Proteomes" id="UP000321275">
    <property type="component" value="Unassembled WGS sequence"/>
</dbReference>
<protein>
    <recommendedName>
        <fullName evidence="3">Petrobactin biosynthesis protein AsbE</fullName>
    </recommendedName>
</protein>
<proteinExistence type="predicted"/>
<keyword evidence="2" id="KW-1185">Reference proteome</keyword>
<dbReference type="EMBL" id="BJUK01000065">
    <property type="protein sequence ID" value="GEK49056.1"/>
    <property type="molecule type" value="Genomic_DNA"/>
</dbReference>